<proteinExistence type="predicted"/>
<keyword evidence="2" id="KW-0732">Signal</keyword>
<evidence type="ECO:0008006" key="5">
    <source>
        <dbReference type="Google" id="ProtNLM"/>
    </source>
</evidence>
<accession>E1QLF2</accession>
<feature type="chain" id="PRO_5003150443" description="VWA domain-containing protein" evidence="2">
    <location>
        <begin position="24"/>
        <end position="536"/>
    </location>
</feature>
<sequence length="536" mass="58645">MPHRSLAAWLVLLALTLSAAACAPEPAECLPAALAAALAAGPKKATPQPGALKWIKVYYDVSTSMRGFLPKDRNKAEPGHNYPLVARYVGAEYAAQGAVKLLHRFGRGIEPFGQGQGQDDDQRRRRGYAKVMEIAGMAGEPYDVAYISANGAPADKFHDESRLELALEQAAKEGDDTLSIIFSDLFFCHGHSAKGMMDLSKAALDRALEGGKAVGLVAVPSRFAGAIYDLPGLDRFTYAHPAGKLPFYVLAIGRPRHVKAFLEAIERECLAGLSRQALPPLCPTPAPPPGPGRPAKPKDEDSHYRVIVFGVPGAAGPWTMAELYAQGALRPSLDFEPDDGLLLDEGLWPKHQEWRVRPESPLRLILPAGDDDHPRGPKAAELDFSQKCWAYQGWQTAGRCADRWRVTPAEVAPLAWRQDKASAEAKPLAGRQDDASAGVARLALGRPTGSGAYYPDVSLTYLLSTKVWAIALSWPDDGWIAQWDFAERRGERRPEEMEFLGTPDLRQFCGHLQRSCQRLARQKPLAQLDMCFRVME</sequence>
<feature type="compositionally biased region" description="Pro residues" evidence="1">
    <location>
        <begin position="280"/>
        <end position="294"/>
    </location>
</feature>
<dbReference type="RefSeq" id="WP_013259824.1">
    <property type="nucleotide sequence ID" value="NC_014365.1"/>
</dbReference>
<dbReference type="STRING" id="644282.Deba_3034"/>
<name>E1QLF2_DESB2</name>
<feature type="region of interest" description="Disordered" evidence="1">
    <location>
        <begin position="280"/>
        <end position="299"/>
    </location>
</feature>
<keyword evidence="4" id="KW-1185">Reference proteome</keyword>
<dbReference type="PROSITE" id="PS51257">
    <property type="entry name" value="PROKAR_LIPOPROTEIN"/>
    <property type="match status" value="1"/>
</dbReference>
<evidence type="ECO:0000313" key="4">
    <source>
        <dbReference type="Proteomes" id="UP000009047"/>
    </source>
</evidence>
<feature type="signal peptide" evidence="2">
    <location>
        <begin position="1"/>
        <end position="23"/>
    </location>
</feature>
<evidence type="ECO:0000313" key="3">
    <source>
        <dbReference type="EMBL" id="ADK86387.1"/>
    </source>
</evidence>
<dbReference type="eggNOG" id="ENOG5031D8S">
    <property type="taxonomic scope" value="Bacteria"/>
</dbReference>
<dbReference type="KEGG" id="dbr:Deba_3034"/>
<evidence type="ECO:0000256" key="1">
    <source>
        <dbReference type="SAM" id="MobiDB-lite"/>
    </source>
</evidence>
<dbReference type="AlphaFoldDB" id="E1QLF2"/>
<organism evidence="3 4">
    <name type="scientific">Desulfarculus baarsii (strain ATCC 33931 / DSM 2075 / LMG 7858 / VKM B-1802 / 2st14)</name>
    <dbReference type="NCBI Taxonomy" id="644282"/>
    <lineage>
        <taxon>Bacteria</taxon>
        <taxon>Pseudomonadati</taxon>
        <taxon>Thermodesulfobacteriota</taxon>
        <taxon>Desulfarculia</taxon>
        <taxon>Desulfarculales</taxon>
        <taxon>Desulfarculaceae</taxon>
        <taxon>Desulfarculus</taxon>
    </lineage>
</organism>
<gene>
    <name evidence="3" type="ordered locus">Deba_3034</name>
</gene>
<dbReference type="Proteomes" id="UP000009047">
    <property type="component" value="Chromosome"/>
</dbReference>
<dbReference type="HOGENOM" id="CLU_507834_0_0_7"/>
<dbReference type="EMBL" id="CP002085">
    <property type="protein sequence ID" value="ADK86387.1"/>
    <property type="molecule type" value="Genomic_DNA"/>
</dbReference>
<protein>
    <recommendedName>
        <fullName evidence="5">VWA domain-containing protein</fullName>
    </recommendedName>
</protein>
<evidence type="ECO:0000256" key="2">
    <source>
        <dbReference type="SAM" id="SignalP"/>
    </source>
</evidence>
<reference evidence="3 4" key="1">
    <citation type="journal article" date="2010" name="Stand. Genomic Sci.">
        <title>Complete genome sequence of Desulfarculus baarsii type strain (2st14).</title>
        <authorList>
            <person name="Sun H."/>
            <person name="Spring S."/>
            <person name="Lapidus A."/>
            <person name="Davenport K."/>
            <person name="Del Rio T.G."/>
            <person name="Tice H."/>
            <person name="Nolan M."/>
            <person name="Copeland A."/>
            <person name="Cheng J.F."/>
            <person name="Lucas S."/>
            <person name="Tapia R."/>
            <person name="Goodwin L."/>
            <person name="Pitluck S."/>
            <person name="Ivanova N."/>
            <person name="Pagani I."/>
            <person name="Mavromatis K."/>
            <person name="Ovchinnikova G."/>
            <person name="Pati A."/>
            <person name="Chen A."/>
            <person name="Palaniappan K."/>
            <person name="Hauser L."/>
            <person name="Chang Y.J."/>
            <person name="Jeffries C.D."/>
            <person name="Detter J.C."/>
            <person name="Han C."/>
            <person name="Rohde M."/>
            <person name="Brambilla E."/>
            <person name="Goker M."/>
            <person name="Woyke T."/>
            <person name="Bristow J."/>
            <person name="Eisen J.A."/>
            <person name="Markowitz V."/>
            <person name="Hugenholtz P."/>
            <person name="Kyrpides N.C."/>
            <person name="Klenk H.P."/>
            <person name="Land M."/>
        </authorList>
    </citation>
    <scope>NUCLEOTIDE SEQUENCE [LARGE SCALE GENOMIC DNA]</scope>
    <source>
        <strain evidence="4">ATCC 33931 / DSM 2075 / LMG 7858 / VKM B-1802 / 2st14</strain>
    </source>
</reference>
<dbReference type="OrthoDB" id="7157377at2"/>